<sequence>MPTNSYHPHPKNSTFIGKPNWLVAWYGLILNDCNTLRFREWDQFVGNEASEISKPVATKPVIIATRSKVVSYKGISLSTKSSTSFIINPNTCKPIALRSWSTLNGSVLQDIISKKPYLTYASGSTSLTSENVLKIDQIKGSLGKFWVFSLGSPRHVINLGSTPSQTRDLTRFGRFLHQTHAIRGDDHDRRLSSTIQSRSSKPKPRSTAVSVAVRSINVFDRSPVFVQSGLAATEAEMKLMAEAREKLVIKKSFAFLGFILFCLVCV</sequence>
<accession>A0AA39VKF2</accession>
<reference evidence="2" key="1">
    <citation type="journal article" date="2022" name="Plant J.">
        <title>Strategies of tolerance reflected in two North American maple genomes.</title>
        <authorList>
            <person name="McEvoy S.L."/>
            <person name="Sezen U.U."/>
            <person name="Trouern-Trend A."/>
            <person name="McMahon S.M."/>
            <person name="Schaberg P.G."/>
            <person name="Yang J."/>
            <person name="Wegrzyn J.L."/>
            <person name="Swenson N.G."/>
        </authorList>
    </citation>
    <scope>NUCLEOTIDE SEQUENCE</scope>
    <source>
        <strain evidence="2">NS2018</strain>
    </source>
</reference>
<protein>
    <submittedName>
        <fullName evidence="2">Uncharacterized protein</fullName>
    </submittedName>
</protein>
<dbReference type="Proteomes" id="UP001168877">
    <property type="component" value="Unassembled WGS sequence"/>
</dbReference>
<dbReference type="InterPro" id="IPR012340">
    <property type="entry name" value="NA-bd_OB-fold"/>
</dbReference>
<keyword evidence="3" id="KW-1185">Reference proteome</keyword>
<evidence type="ECO:0000313" key="3">
    <source>
        <dbReference type="Proteomes" id="UP001168877"/>
    </source>
</evidence>
<name>A0AA39VKF2_ACESA</name>
<dbReference type="EMBL" id="JAUESC010000383">
    <property type="protein sequence ID" value="KAK0583885.1"/>
    <property type="molecule type" value="Genomic_DNA"/>
</dbReference>
<organism evidence="2 3">
    <name type="scientific">Acer saccharum</name>
    <name type="common">Sugar maple</name>
    <dbReference type="NCBI Taxonomy" id="4024"/>
    <lineage>
        <taxon>Eukaryota</taxon>
        <taxon>Viridiplantae</taxon>
        <taxon>Streptophyta</taxon>
        <taxon>Embryophyta</taxon>
        <taxon>Tracheophyta</taxon>
        <taxon>Spermatophyta</taxon>
        <taxon>Magnoliopsida</taxon>
        <taxon>eudicotyledons</taxon>
        <taxon>Gunneridae</taxon>
        <taxon>Pentapetalae</taxon>
        <taxon>rosids</taxon>
        <taxon>malvids</taxon>
        <taxon>Sapindales</taxon>
        <taxon>Sapindaceae</taxon>
        <taxon>Hippocastanoideae</taxon>
        <taxon>Acereae</taxon>
        <taxon>Acer</taxon>
    </lineage>
</organism>
<comment type="caution">
    <text evidence="2">The sequence shown here is derived from an EMBL/GenBank/DDBJ whole genome shotgun (WGS) entry which is preliminary data.</text>
</comment>
<proteinExistence type="predicted"/>
<gene>
    <name evidence="2" type="ORF">LWI29_004527</name>
</gene>
<evidence type="ECO:0000313" key="2">
    <source>
        <dbReference type="EMBL" id="KAK0583885.1"/>
    </source>
</evidence>
<reference evidence="2" key="2">
    <citation type="submission" date="2023-06" db="EMBL/GenBank/DDBJ databases">
        <authorList>
            <person name="Swenson N.G."/>
            <person name="Wegrzyn J.L."/>
            <person name="Mcevoy S.L."/>
        </authorList>
    </citation>
    <scope>NUCLEOTIDE SEQUENCE</scope>
    <source>
        <strain evidence="2">NS2018</strain>
        <tissue evidence="2">Leaf</tissue>
    </source>
</reference>
<feature type="region of interest" description="Disordered" evidence="1">
    <location>
        <begin position="187"/>
        <end position="206"/>
    </location>
</feature>
<dbReference type="AlphaFoldDB" id="A0AA39VKF2"/>
<evidence type="ECO:0000256" key="1">
    <source>
        <dbReference type="SAM" id="MobiDB-lite"/>
    </source>
</evidence>
<dbReference type="Gene3D" id="2.40.50.140">
    <property type="entry name" value="Nucleic acid-binding proteins"/>
    <property type="match status" value="1"/>
</dbReference>